<keyword evidence="3" id="KW-1185">Reference proteome</keyword>
<organism evidence="2 3">
    <name type="scientific">Trematosphaeria pertusa</name>
    <dbReference type="NCBI Taxonomy" id="390896"/>
    <lineage>
        <taxon>Eukaryota</taxon>
        <taxon>Fungi</taxon>
        <taxon>Dikarya</taxon>
        <taxon>Ascomycota</taxon>
        <taxon>Pezizomycotina</taxon>
        <taxon>Dothideomycetes</taxon>
        <taxon>Pleosporomycetidae</taxon>
        <taxon>Pleosporales</taxon>
        <taxon>Massarineae</taxon>
        <taxon>Trematosphaeriaceae</taxon>
        <taxon>Trematosphaeria</taxon>
    </lineage>
</organism>
<evidence type="ECO:0000256" key="1">
    <source>
        <dbReference type="SAM" id="MobiDB-lite"/>
    </source>
</evidence>
<dbReference type="OrthoDB" id="3797183at2759"/>
<reference evidence="2" key="1">
    <citation type="journal article" date="2020" name="Stud. Mycol.">
        <title>101 Dothideomycetes genomes: a test case for predicting lifestyles and emergence of pathogens.</title>
        <authorList>
            <person name="Haridas S."/>
            <person name="Albert R."/>
            <person name="Binder M."/>
            <person name="Bloem J."/>
            <person name="Labutti K."/>
            <person name="Salamov A."/>
            <person name="Andreopoulos B."/>
            <person name="Baker S."/>
            <person name="Barry K."/>
            <person name="Bills G."/>
            <person name="Bluhm B."/>
            <person name="Cannon C."/>
            <person name="Castanera R."/>
            <person name="Culley D."/>
            <person name="Daum C."/>
            <person name="Ezra D."/>
            <person name="Gonzalez J."/>
            <person name="Henrissat B."/>
            <person name="Kuo A."/>
            <person name="Liang C."/>
            <person name="Lipzen A."/>
            <person name="Lutzoni F."/>
            <person name="Magnuson J."/>
            <person name="Mondo S."/>
            <person name="Nolan M."/>
            <person name="Ohm R."/>
            <person name="Pangilinan J."/>
            <person name="Park H.-J."/>
            <person name="Ramirez L."/>
            <person name="Alfaro M."/>
            <person name="Sun H."/>
            <person name="Tritt A."/>
            <person name="Yoshinaga Y."/>
            <person name="Zwiers L.-H."/>
            <person name="Turgeon B."/>
            <person name="Goodwin S."/>
            <person name="Spatafora J."/>
            <person name="Crous P."/>
            <person name="Grigoriev I."/>
        </authorList>
    </citation>
    <scope>NUCLEOTIDE SEQUENCE</scope>
    <source>
        <strain evidence="2">CBS 122368</strain>
    </source>
</reference>
<accession>A0A6A6IB09</accession>
<evidence type="ECO:0000313" key="3">
    <source>
        <dbReference type="Proteomes" id="UP000800094"/>
    </source>
</evidence>
<dbReference type="Proteomes" id="UP000800094">
    <property type="component" value="Unassembled WGS sequence"/>
</dbReference>
<dbReference type="RefSeq" id="XP_033682252.1">
    <property type="nucleotide sequence ID" value="XM_033833490.1"/>
</dbReference>
<name>A0A6A6IB09_9PLEO</name>
<evidence type="ECO:0000313" key="2">
    <source>
        <dbReference type="EMBL" id="KAF2247248.1"/>
    </source>
</evidence>
<feature type="region of interest" description="Disordered" evidence="1">
    <location>
        <begin position="101"/>
        <end position="163"/>
    </location>
</feature>
<proteinExistence type="predicted"/>
<gene>
    <name evidence="2" type="ORF">BU26DRAFT_566232</name>
</gene>
<dbReference type="GeneID" id="54586820"/>
<sequence length="471" mass="53159">MPPKPTASTRLVREKDEWIVRCRDNRVPGALAPKVWLDVTREFNEHFKSELKKPLYFTTIQTRYRKARKPFYQQYPDYPRDYDHKAVAEAAAAAAAASRSKNLTVAPSGTAEMLGDRETEGSGEPTADEMEQPNRRASQASKLEHSNTSGIAMRESRPQTRENVADVAETEGYAIYSTNGKFHTDDSSISETDIARYRAGLRTNEPIAFSFESPHEAENMHDDRQVVDRELLLQASPVIRKTLENSQAMKQVRVREGISAKTVNCFLQLIAPSPRKTLPTYYLWKATSEPRDADDDIASIQGEKIRWDLDALAELYAFARELEVLWICDMVIDSLHWMFKEHAQHETVPGEAEDAHAVYPGLKVPSIDDLQNRPDVSGFKRKHLDAFMTSGLDPIVICFLAEQLNWESASHSGAEFLSGAPQAVVDIFERGVPWRNDGLLATLTAEEFCDAYHHHKGGDPCYRDFEGDEVV</sequence>
<feature type="compositionally biased region" description="Basic and acidic residues" evidence="1">
    <location>
        <begin position="154"/>
        <end position="163"/>
    </location>
</feature>
<dbReference type="EMBL" id="ML987197">
    <property type="protein sequence ID" value="KAF2247248.1"/>
    <property type="molecule type" value="Genomic_DNA"/>
</dbReference>
<feature type="compositionally biased region" description="Polar residues" evidence="1">
    <location>
        <begin position="135"/>
        <end position="150"/>
    </location>
</feature>
<dbReference type="AlphaFoldDB" id="A0A6A6IB09"/>
<protein>
    <submittedName>
        <fullName evidence="2">Uncharacterized protein</fullName>
    </submittedName>
</protein>